<keyword evidence="1" id="KW-1133">Transmembrane helix</keyword>
<feature type="transmembrane region" description="Helical" evidence="1">
    <location>
        <begin position="117"/>
        <end position="137"/>
    </location>
</feature>
<dbReference type="RefSeq" id="WP_115857975.1">
    <property type="nucleotide sequence ID" value="NZ_QTSU01000001.1"/>
</dbReference>
<accession>A0A371K3N1</accession>
<feature type="transmembrane region" description="Helical" evidence="1">
    <location>
        <begin position="149"/>
        <end position="172"/>
    </location>
</feature>
<evidence type="ECO:0000313" key="3">
    <source>
        <dbReference type="Proteomes" id="UP000264492"/>
    </source>
</evidence>
<evidence type="ECO:0000256" key="1">
    <source>
        <dbReference type="SAM" id="Phobius"/>
    </source>
</evidence>
<dbReference type="EMBL" id="QTSU01000001">
    <property type="protein sequence ID" value="RDZ28536.1"/>
    <property type="molecule type" value="Genomic_DNA"/>
</dbReference>
<dbReference type="AlphaFoldDB" id="A0A371K3N1"/>
<protein>
    <submittedName>
        <fullName evidence="2">DUF2306 domain-containing protein</fullName>
    </submittedName>
</protein>
<evidence type="ECO:0000313" key="2">
    <source>
        <dbReference type="EMBL" id="RDZ28536.1"/>
    </source>
</evidence>
<dbReference type="Pfam" id="PF10067">
    <property type="entry name" value="DUF2306"/>
    <property type="match status" value="1"/>
</dbReference>
<keyword evidence="1" id="KW-0812">Transmembrane</keyword>
<organism evidence="2 3">
    <name type="scientific">Lysobacter silvisoli</name>
    <dbReference type="NCBI Taxonomy" id="2293254"/>
    <lineage>
        <taxon>Bacteria</taxon>
        <taxon>Pseudomonadati</taxon>
        <taxon>Pseudomonadota</taxon>
        <taxon>Gammaproteobacteria</taxon>
        <taxon>Lysobacterales</taxon>
        <taxon>Lysobacteraceae</taxon>
        <taxon>Lysobacter</taxon>
    </lineage>
</organism>
<feature type="transmembrane region" description="Helical" evidence="1">
    <location>
        <begin position="52"/>
        <end position="72"/>
    </location>
</feature>
<gene>
    <name evidence="2" type="ORF">DX914_05235</name>
</gene>
<feature type="transmembrane region" description="Helical" evidence="1">
    <location>
        <begin position="184"/>
        <end position="201"/>
    </location>
</feature>
<feature type="transmembrane region" description="Helical" evidence="1">
    <location>
        <begin position="12"/>
        <end position="32"/>
    </location>
</feature>
<dbReference type="Proteomes" id="UP000264492">
    <property type="component" value="Unassembled WGS sequence"/>
</dbReference>
<reference evidence="2 3" key="1">
    <citation type="submission" date="2018-08" db="EMBL/GenBank/DDBJ databases">
        <title>Lysobacter sp. zong2l5, whole genome shotgun sequence.</title>
        <authorList>
            <person name="Zhang X."/>
            <person name="Feng G."/>
            <person name="Zhu H."/>
        </authorList>
    </citation>
    <scope>NUCLEOTIDE SEQUENCE [LARGE SCALE GENOMIC DNA]</scope>
    <source>
        <strain evidence="3">zong2l5</strain>
    </source>
</reference>
<name>A0A371K3N1_9GAMM</name>
<comment type="caution">
    <text evidence="2">The sequence shown here is derived from an EMBL/GenBank/DDBJ whole genome shotgun (WGS) entry which is preliminary data.</text>
</comment>
<proteinExistence type="predicted"/>
<sequence length="213" mass="23199">MLRLLLRPIPLILFLVFFTAIPILNSLVNVFQIPTGTYPEDSARLAVAPLSWFVHVLAGVAFGITGPVQFVRALRQRFGALHRVLGRIFVVSGAIIGLSGLSILAQVTSQRTPMVDIARGVFGVALLIALALAMAAIRNRDFQRHRAWVIRAYAVGMGLGTVAVVFFPIYLVTGQPPIGLGSDILFVASWVLTIVFAEVVIRRSCRAHPKAFE</sequence>
<dbReference type="OrthoDB" id="8759010at2"/>
<feature type="transmembrane region" description="Helical" evidence="1">
    <location>
        <begin position="84"/>
        <end position="105"/>
    </location>
</feature>
<dbReference type="InterPro" id="IPR018750">
    <property type="entry name" value="DUF2306_membrane"/>
</dbReference>
<keyword evidence="1" id="KW-0472">Membrane</keyword>
<keyword evidence="3" id="KW-1185">Reference proteome</keyword>